<keyword evidence="4" id="KW-1185">Reference proteome</keyword>
<dbReference type="GO" id="GO:0005634">
    <property type="term" value="C:nucleus"/>
    <property type="evidence" value="ECO:0007669"/>
    <property type="project" value="TreeGrafter"/>
</dbReference>
<dbReference type="PROSITE" id="PS51294">
    <property type="entry name" value="HTH_MYB"/>
    <property type="match status" value="1"/>
</dbReference>
<dbReference type="InterPro" id="IPR001005">
    <property type="entry name" value="SANT/Myb"/>
</dbReference>
<evidence type="ECO:0000313" key="4">
    <source>
        <dbReference type="Proteomes" id="UP000187209"/>
    </source>
</evidence>
<feature type="domain" description="HTH myb-type" evidence="2">
    <location>
        <begin position="164"/>
        <end position="218"/>
    </location>
</feature>
<dbReference type="InterPro" id="IPR009057">
    <property type="entry name" value="Homeodomain-like_sf"/>
</dbReference>
<dbReference type="OrthoDB" id="2143914at2759"/>
<dbReference type="PROSITE" id="PS50090">
    <property type="entry name" value="MYB_LIKE"/>
    <property type="match status" value="2"/>
</dbReference>
<dbReference type="AlphaFoldDB" id="A0A1R2B1K5"/>
<dbReference type="InterPro" id="IPR050560">
    <property type="entry name" value="MYB_TF"/>
</dbReference>
<comment type="caution">
    <text evidence="3">The sequence shown here is derived from an EMBL/GenBank/DDBJ whole genome shotgun (WGS) entry which is preliminary data.</text>
</comment>
<reference evidence="3 4" key="1">
    <citation type="submission" date="2016-11" db="EMBL/GenBank/DDBJ databases">
        <title>The macronuclear genome of Stentor coeruleus: a giant cell with tiny introns.</title>
        <authorList>
            <person name="Slabodnick M."/>
            <person name="Ruby J.G."/>
            <person name="Reiff S.B."/>
            <person name="Swart E.C."/>
            <person name="Gosai S."/>
            <person name="Prabakaran S."/>
            <person name="Witkowska E."/>
            <person name="Larue G.E."/>
            <person name="Fisher S."/>
            <person name="Freeman R.M."/>
            <person name="Gunawardena J."/>
            <person name="Chu W."/>
            <person name="Stover N.A."/>
            <person name="Gregory B.D."/>
            <person name="Nowacki M."/>
            <person name="Derisi J."/>
            <person name="Roy S.W."/>
            <person name="Marshall W.F."/>
            <person name="Sood P."/>
        </authorList>
    </citation>
    <scope>NUCLEOTIDE SEQUENCE [LARGE SCALE GENOMIC DNA]</scope>
    <source>
        <strain evidence="3">WM001</strain>
    </source>
</reference>
<name>A0A1R2B1K5_9CILI</name>
<dbReference type="CDD" id="cd00167">
    <property type="entry name" value="SANT"/>
    <property type="match status" value="2"/>
</dbReference>
<dbReference type="PANTHER" id="PTHR45614:SF274">
    <property type="entry name" value="MYB-LIKE DNA-BINDING PROTEIN"/>
    <property type="match status" value="1"/>
</dbReference>
<organism evidence="3 4">
    <name type="scientific">Stentor coeruleus</name>
    <dbReference type="NCBI Taxonomy" id="5963"/>
    <lineage>
        <taxon>Eukaryota</taxon>
        <taxon>Sar</taxon>
        <taxon>Alveolata</taxon>
        <taxon>Ciliophora</taxon>
        <taxon>Postciliodesmatophora</taxon>
        <taxon>Heterotrichea</taxon>
        <taxon>Heterotrichida</taxon>
        <taxon>Stentoridae</taxon>
        <taxon>Stentor</taxon>
    </lineage>
</organism>
<dbReference type="Proteomes" id="UP000187209">
    <property type="component" value="Unassembled WGS sequence"/>
</dbReference>
<dbReference type="GO" id="GO:0000978">
    <property type="term" value="F:RNA polymerase II cis-regulatory region sequence-specific DNA binding"/>
    <property type="evidence" value="ECO:0007669"/>
    <property type="project" value="TreeGrafter"/>
</dbReference>
<feature type="domain" description="Myb-like" evidence="1">
    <location>
        <begin position="105"/>
        <end position="163"/>
    </location>
</feature>
<dbReference type="PANTHER" id="PTHR45614">
    <property type="entry name" value="MYB PROTEIN-RELATED"/>
    <property type="match status" value="1"/>
</dbReference>
<dbReference type="SUPFAM" id="SSF46689">
    <property type="entry name" value="Homeodomain-like"/>
    <property type="match status" value="2"/>
</dbReference>
<accession>A0A1R2B1K5</accession>
<protein>
    <recommendedName>
        <fullName evidence="5">Myb-like DNA-binding domain containing protein</fullName>
    </recommendedName>
</protein>
<dbReference type="Gene3D" id="1.10.10.60">
    <property type="entry name" value="Homeodomain-like"/>
    <property type="match status" value="2"/>
</dbReference>
<dbReference type="EMBL" id="MPUH01001064">
    <property type="protein sequence ID" value="OMJ70673.1"/>
    <property type="molecule type" value="Genomic_DNA"/>
</dbReference>
<evidence type="ECO:0000259" key="2">
    <source>
        <dbReference type="PROSITE" id="PS51294"/>
    </source>
</evidence>
<evidence type="ECO:0000259" key="1">
    <source>
        <dbReference type="PROSITE" id="PS50090"/>
    </source>
</evidence>
<proteinExistence type="predicted"/>
<dbReference type="InterPro" id="IPR017930">
    <property type="entry name" value="Myb_dom"/>
</dbReference>
<dbReference type="GO" id="GO:0000981">
    <property type="term" value="F:DNA-binding transcription factor activity, RNA polymerase II-specific"/>
    <property type="evidence" value="ECO:0007669"/>
    <property type="project" value="TreeGrafter"/>
</dbReference>
<sequence>MDPNQVFAYMFSGVNPYIQQVYPQTWPSVTVEQPSLGKMPVTSKKYHRTWKKNQVEEVFNLTTRFCQTHNRRIEDLSLRDFESIAQNFEQTPEQVMIKVNEINRSGTLRPGIWSQAEDDLLKSVLKKGLEKWGQIANILNKEVHKGLKIRTGKQCKERWNNYLNPEVNRGPWCEEEDIVALENYKIHGNKWSVISKCISNRTESAVKNRIKSLINKIKQDLSTMDDLSVGIDRVIAKKKSNMIKHEIKDSVSPRSGMNYSIASLQNYSPTFSQACMPN</sequence>
<evidence type="ECO:0000313" key="3">
    <source>
        <dbReference type="EMBL" id="OMJ70673.1"/>
    </source>
</evidence>
<dbReference type="Pfam" id="PF13921">
    <property type="entry name" value="Myb_DNA-bind_6"/>
    <property type="match status" value="1"/>
</dbReference>
<feature type="domain" description="Myb-like" evidence="1">
    <location>
        <begin position="164"/>
        <end position="214"/>
    </location>
</feature>
<gene>
    <name evidence="3" type="ORF">SteCoe_31302</name>
</gene>
<evidence type="ECO:0008006" key="5">
    <source>
        <dbReference type="Google" id="ProtNLM"/>
    </source>
</evidence>
<dbReference type="SMART" id="SM00717">
    <property type="entry name" value="SANT"/>
    <property type="match status" value="2"/>
</dbReference>